<evidence type="ECO:0000313" key="5">
    <source>
        <dbReference type="Proteomes" id="UP000175691"/>
    </source>
</evidence>
<comment type="similarity">
    <text evidence="1">Belongs to the MlaA family.</text>
</comment>
<dbReference type="InterPro" id="IPR007428">
    <property type="entry name" value="MlaA"/>
</dbReference>
<sequence>MQVSKSSALALCFLILGGCASAPQNTAKSTAEVNSVQAPKEPELASELARGEKVTVQTSQGPIEIEPTVVAIGDGGQPGTEQGGEPVYNDPWEGFNRAMFSFNNVSYRYVLIPLSDGYKFVVPGVVRDKIGNAFDNLREPLNLVNNTVSGEFSHAGSNLGRFLINSTIGLLGLFDPAEAWFDIAPQKQTIANTLQDYDITSGPYLVIPILGPSDTRGAFSTLTEGFVHPVNYIADPPERYQLRMFDGLDDFSEQSDIYQQLYDQADDPYIYFRNQYIQGQRRDELFELSDSEQQNNE</sequence>
<dbReference type="PRINTS" id="PR01805">
    <property type="entry name" value="VACJLIPOPROT"/>
</dbReference>
<evidence type="ECO:0000313" key="4">
    <source>
        <dbReference type="EMBL" id="OFC70909.1"/>
    </source>
</evidence>
<dbReference type="PROSITE" id="PS51257">
    <property type="entry name" value="PROKAR_LIPOPROTEIN"/>
    <property type="match status" value="1"/>
</dbReference>
<dbReference type="PANTHER" id="PTHR30035">
    <property type="entry name" value="LIPOPROTEIN VACJ-RELATED"/>
    <property type="match status" value="1"/>
</dbReference>
<keyword evidence="5" id="KW-1185">Reference proteome</keyword>
<protein>
    <recommendedName>
        <fullName evidence="6">ABC transporter</fullName>
    </recommendedName>
</protein>
<dbReference type="EMBL" id="MDHN01000021">
    <property type="protein sequence ID" value="OFC70909.1"/>
    <property type="molecule type" value="Genomic_DNA"/>
</dbReference>
<dbReference type="Pfam" id="PF04333">
    <property type="entry name" value="MlaA"/>
    <property type="match status" value="1"/>
</dbReference>
<feature type="chain" id="PRO_5009209711" description="ABC transporter" evidence="3">
    <location>
        <begin position="23"/>
        <end position="297"/>
    </location>
</feature>
<dbReference type="GO" id="GO:0016020">
    <property type="term" value="C:membrane"/>
    <property type="evidence" value="ECO:0007669"/>
    <property type="project" value="InterPro"/>
</dbReference>
<dbReference type="AlphaFoldDB" id="A0A1E7ZBM3"/>
<evidence type="ECO:0008006" key="6">
    <source>
        <dbReference type="Google" id="ProtNLM"/>
    </source>
</evidence>
<evidence type="ECO:0000256" key="2">
    <source>
        <dbReference type="ARBA" id="ARBA00022729"/>
    </source>
</evidence>
<evidence type="ECO:0000256" key="3">
    <source>
        <dbReference type="SAM" id="SignalP"/>
    </source>
</evidence>
<organism evidence="4 5">
    <name type="scientific">Alteromonas confluentis</name>
    <dbReference type="NCBI Taxonomy" id="1656094"/>
    <lineage>
        <taxon>Bacteria</taxon>
        <taxon>Pseudomonadati</taxon>
        <taxon>Pseudomonadota</taxon>
        <taxon>Gammaproteobacteria</taxon>
        <taxon>Alteromonadales</taxon>
        <taxon>Alteromonadaceae</taxon>
        <taxon>Alteromonas/Salinimonas group</taxon>
        <taxon>Alteromonas</taxon>
    </lineage>
</organism>
<gene>
    <name evidence="4" type="ORF">BFC18_10710</name>
</gene>
<dbReference type="STRING" id="1656094.BFC18_10710"/>
<comment type="caution">
    <text evidence="4">The sequence shown here is derived from an EMBL/GenBank/DDBJ whole genome shotgun (WGS) entry which is preliminary data.</text>
</comment>
<reference evidence="4 5" key="1">
    <citation type="submission" date="2016-08" db="EMBL/GenBank/DDBJ databases">
        <authorList>
            <person name="Seilhamer J.J."/>
        </authorList>
    </citation>
    <scope>NUCLEOTIDE SEQUENCE [LARGE SCALE GENOMIC DNA]</scope>
    <source>
        <strain evidence="4 5">KCTC 42603</strain>
    </source>
</reference>
<proteinExistence type="inferred from homology"/>
<keyword evidence="2 3" id="KW-0732">Signal</keyword>
<name>A0A1E7ZBM3_9ALTE</name>
<dbReference type="PANTHER" id="PTHR30035:SF3">
    <property type="entry name" value="INTERMEMBRANE PHOSPHOLIPID TRANSPORT SYSTEM LIPOPROTEIN MLAA"/>
    <property type="match status" value="1"/>
</dbReference>
<dbReference type="OrthoDB" id="9785326at2"/>
<dbReference type="Proteomes" id="UP000175691">
    <property type="component" value="Unassembled WGS sequence"/>
</dbReference>
<accession>A0A1E7ZBM3</accession>
<feature type="signal peptide" evidence="3">
    <location>
        <begin position="1"/>
        <end position="22"/>
    </location>
</feature>
<evidence type="ECO:0000256" key="1">
    <source>
        <dbReference type="ARBA" id="ARBA00010634"/>
    </source>
</evidence>
<dbReference type="GO" id="GO:0120010">
    <property type="term" value="P:intermembrane phospholipid transfer"/>
    <property type="evidence" value="ECO:0007669"/>
    <property type="project" value="TreeGrafter"/>
</dbReference>